<evidence type="ECO:0000259" key="1">
    <source>
        <dbReference type="PROSITE" id="PS51819"/>
    </source>
</evidence>
<proteinExistence type="predicted"/>
<sequence length="117" mass="12741">MTISLGMITFDTTDAPTLARWWARQTDGRLDDAMGDGFVVVHPSGTGPILGFQQVEDPTPGKNRIHLDLSASDHDAEIERLVAEGATFVARHEEGGWRWVVLTDPDGNQFCLSGPHG</sequence>
<dbReference type="InterPro" id="IPR041581">
    <property type="entry name" value="Glyoxalase_6"/>
</dbReference>
<feature type="domain" description="VOC" evidence="1">
    <location>
        <begin position="4"/>
        <end position="115"/>
    </location>
</feature>
<comment type="caution">
    <text evidence="2">The sequence shown here is derived from an EMBL/GenBank/DDBJ whole genome shotgun (WGS) entry which is preliminary data.</text>
</comment>
<gene>
    <name evidence="2" type="ORF">QRT05_09325</name>
</gene>
<dbReference type="PANTHER" id="PTHR35908:SF1">
    <property type="entry name" value="CONSERVED PROTEIN"/>
    <property type="match status" value="1"/>
</dbReference>
<dbReference type="PROSITE" id="PS51819">
    <property type="entry name" value="VOC"/>
    <property type="match status" value="1"/>
</dbReference>
<dbReference type="InterPro" id="IPR037523">
    <property type="entry name" value="VOC_core"/>
</dbReference>
<keyword evidence="3" id="KW-1185">Reference proteome</keyword>
<dbReference type="EMBL" id="JAUCGR010000002">
    <property type="protein sequence ID" value="MDM7831531.1"/>
    <property type="molecule type" value="Genomic_DNA"/>
</dbReference>
<dbReference type="SUPFAM" id="SSF54593">
    <property type="entry name" value="Glyoxalase/Bleomycin resistance protein/Dihydroxybiphenyl dioxygenase"/>
    <property type="match status" value="1"/>
</dbReference>
<name>A0ABT7S7F4_9CELL</name>
<organism evidence="2 3">
    <name type="scientific">Cellulomonas edaphi</name>
    <dbReference type="NCBI Taxonomy" id="3053468"/>
    <lineage>
        <taxon>Bacteria</taxon>
        <taxon>Bacillati</taxon>
        <taxon>Actinomycetota</taxon>
        <taxon>Actinomycetes</taxon>
        <taxon>Micrococcales</taxon>
        <taxon>Cellulomonadaceae</taxon>
        <taxon>Cellulomonas</taxon>
    </lineage>
</organism>
<evidence type="ECO:0000313" key="3">
    <source>
        <dbReference type="Proteomes" id="UP001321453"/>
    </source>
</evidence>
<dbReference type="Pfam" id="PF18029">
    <property type="entry name" value="Glyoxalase_6"/>
    <property type="match status" value="1"/>
</dbReference>
<dbReference type="Gene3D" id="3.10.180.10">
    <property type="entry name" value="2,3-Dihydroxybiphenyl 1,2-Dioxygenase, domain 1"/>
    <property type="match status" value="1"/>
</dbReference>
<dbReference type="PANTHER" id="PTHR35908">
    <property type="entry name" value="HYPOTHETICAL FUSION PROTEIN"/>
    <property type="match status" value="1"/>
</dbReference>
<accession>A0ABT7S7F4</accession>
<dbReference type="Proteomes" id="UP001321453">
    <property type="component" value="Unassembled WGS sequence"/>
</dbReference>
<dbReference type="RefSeq" id="WP_289446882.1">
    <property type="nucleotide sequence ID" value="NZ_JAUCGR010000002.1"/>
</dbReference>
<reference evidence="2 3" key="1">
    <citation type="submission" date="2023-06" db="EMBL/GenBank/DDBJ databases">
        <title>Cellulomonas sp. MW9 Whole genome sequence.</title>
        <authorList>
            <person name="Park S."/>
        </authorList>
    </citation>
    <scope>NUCLEOTIDE SEQUENCE [LARGE SCALE GENOMIC DNA]</scope>
    <source>
        <strain evidence="2 3">MW9</strain>
    </source>
</reference>
<dbReference type="InterPro" id="IPR029068">
    <property type="entry name" value="Glyas_Bleomycin-R_OHBP_Dase"/>
</dbReference>
<evidence type="ECO:0000313" key="2">
    <source>
        <dbReference type="EMBL" id="MDM7831531.1"/>
    </source>
</evidence>
<protein>
    <submittedName>
        <fullName evidence="2">VOC family protein</fullName>
    </submittedName>
</protein>
<dbReference type="CDD" id="cd06587">
    <property type="entry name" value="VOC"/>
    <property type="match status" value="1"/>
</dbReference>